<evidence type="ECO:0000313" key="1">
    <source>
        <dbReference type="EMBL" id="MEQ5838266.1"/>
    </source>
</evidence>
<evidence type="ECO:0000313" key="2">
    <source>
        <dbReference type="Proteomes" id="UP001469089"/>
    </source>
</evidence>
<dbReference type="EMBL" id="JAOALG010000001">
    <property type="protein sequence ID" value="MEQ5838266.1"/>
    <property type="molecule type" value="Genomic_DNA"/>
</dbReference>
<reference evidence="1 2" key="1">
    <citation type="journal article" date="2024" name="Chem. Sci.">
        <title>Discovery of a lagriamide polyketide by integrated genome mining, isotopic labeling, and untargeted metabolomics.</title>
        <authorList>
            <person name="Fergusson C.H."/>
            <person name="Saulog J."/>
            <person name="Paulo B.S."/>
            <person name="Wilson D.M."/>
            <person name="Liu D.Y."/>
            <person name="Morehouse N.J."/>
            <person name="Waterworth S."/>
            <person name="Barkei J."/>
            <person name="Gray C.A."/>
            <person name="Kwan J.C."/>
            <person name="Eustaquio A.S."/>
            <person name="Linington R.G."/>
        </authorList>
    </citation>
    <scope>NUCLEOTIDE SEQUENCE [LARGE SCALE GENOMIC DNA]</scope>
    <source>
        <strain evidence="1 2">RL17-338-BIF-B</strain>
    </source>
</reference>
<sequence>MPTFLKSDIARSQLETAVDIFLKGLSYHSVITLAGAASGILDGLLLAASKEPFVDYARRVHAGLHGQMLGRVKVAHYIEQRFGISAHKHLYETDTDTVELDLERQAANALTKAIGDYIALSGQEEPFVKAFLQWSWVTMDGQALMRKYAEVPPTMRPKTE</sequence>
<dbReference type="Proteomes" id="UP001469089">
    <property type="component" value="Unassembled WGS sequence"/>
</dbReference>
<dbReference type="RefSeq" id="WP_349541099.1">
    <property type="nucleotide sequence ID" value="NZ_JAOALG010000001.1"/>
</dbReference>
<organism evidence="1 2">
    <name type="scientific">Paraburkholderia acidicola</name>
    <dbReference type="NCBI Taxonomy" id="1912599"/>
    <lineage>
        <taxon>Bacteria</taxon>
        <taxon>Pseudomonadati</taxon>
        <taxon>Pseudomonadota</taxon>
        <taxon>Betaproteobacteria</taxon>
        <taxon>Burkholderiales</taxon>
        <taxon>Burkholderiaceae</taxon>
        <taxon>Paraburkholderia</taxon>
    </lineage>
</organism>
<comment type="caution">
    <text evidence="1">The sequence shown here is derived from an EMBL/GenBank/DDBJ whole genome shotgun (WGS) entry which is preliminary data.</text>
</comment>
<accession>A0ABV1LH56</accession>
<proteinExistence type="predicted"/>
<gene>
    <name evidence="1" type="ORF">N0A02_02280</name>
</gene>
<protein>
    <submittedName>
        <fullName evidence="1">Uncharacterized protein</fullName>
    </submittedName>
</protein>
<name>A0ABV1LH56_9BURK</name>
<keyword evidence="2" id="KW-1185">Reference proteome</keyword>